<evidence type="ECO:0000313" key="3">
    <source>
        <dbReference type="Proteomes" id="UP001161391"/>
    </source>
</evidence>
<keyword evidence="1" id="KW-0732">Signal</keyword>
<evidence type="ECO:0000313" key="2">
    <source>
        <dbReference type="EMBL" id="GLQ22546.1"/>
    </source>
</evidence>
<name>A0ABQ5V4T3_9PROT</name>
<protein>
    <recommendedName>
        <fullName evidence="4">DUF4440 domain-containing protein</fullName>
    </recommendedName>
</protein>
<gene>
    <name evidence="2" type="ORF">GCM10007853_04200</name>
</gene>
<accession>A0ABQ5V4T3</accession>
<reference evidence="2" key="2">
    <citation type="submission" date="2023-01" db="EMBL/GenBank/DDBJ databases">
        <title>Draft genome sequence of Algimonas ampicilliniresistens strain NBRC 108219.</title>
        <authorList>
            <person name="Sun Q."/>
            <person name="Mori K."/>
        </authorList>
    </citation>
    <scope>NUCLEOTIDE SEQUENCE</scope>
    <source>
        <strain evidence="2">NBRC 108219</strain>
    </source>
</reference>
<proteinExistence type="predicted"/>
<feature type="signal peptide" evidence="1">
    <location>
        <begin position="1"/>
        <end position="24"/>
    </location>
</feature>
<organism evidence="2 3">
    <name type="scientific">Algimonas ampicilliniresistens</name>
    <dbReference type="NCBI Taxonomy" id="1298735"/>
    <lineage>
        <taxon>Bacteria</taxon>
        <taxon>Pseudomonadati</taxon>
        <taxon>Pseudomonadota</taxon>
        <taxon>Alphaproteobacteria</taxon>
        <taxon>Maricaulales</taxon>
        <taxon>Robiginitomaculaceae</taxon>
        <taxon>Algimonas</taxon>
    </lineage>
</organism>
<dbReference type="Proteomes" id="UP001161391">
    <property type="component" value="Unassembled WGS sequence"/>
</dbReference>
<evidence type="ECO:0000256" key="1">
    <source>
        <dbReference type="SAM" id="SignalP"/>
    </source>
</evidence>
<dbReference type="RefSeq" id="WP_284387019.1">
    <property type="nucleotide sequence ID" value="NZ_BSNK01000001.1"/>
</dbReference>
<keyword evidence="3" id="KW-1185">Reference proteome</keyword>
<comment type="caution">
    <text evidence="2">The sequence shown here is derived from an EMBL/GenBank/DDBJ whole genome shotgun (WGS) entry which is preliminary data.</text>
</comment>
<dbReference type="EMBL" id="BSNK01000001">
    <property type="protein sequence ID" value="GLQ22546.1"/>
    <property type="molecule type" value="Genomic_DNA"/>
</dbReference>
<reference evidence="2" key="1">
    <citation type="journal article" date="2014" name="Int. J. Syst. Evol. Microbiol.">
        <title>Complete genome of a new Firmicutes species belonging to the dominant human colonic microbiota ('Ruminococcus bicirculans') reveals two chromosomes and a selective capacity to utilize plant glucans.</title>
        <authorList>
            <consortium name="NISC Comparative Sequencing Program"/>
            <person name="Wegmann U."/>
            <person name="Louis P."/>
            <person name="Goesmann A."/>
            <person name="Henrissat B."/>
            <person name="Duncan S.H."/>
            <person name="Flint H.J."/>
        </authorList>
    </citation>
    <scope>NUCLEOTIDE SEQUENCE</scope>
    <source>
        <strain evidence="2">NBRC 108219</strain>
    </source>
</reference>
<sequence length="163" mass="18123">MKPTLLISAILAFTLPSLSFVDSAAAQVRQVPQVERVRVPDDNTLARLVWSTLVALDNANRTGNYEVLHGLGADGFQKQNSVLRLSQSFADLRNNRVDVGRTILSSPTYYQSPEILADGSLRLRGGFDFRPKSIRFDLIYTNIGSGWHISAISVVEMDFDKPR</sequence>
<evidence type="ECO:0008006" key="4">
    <source>
        <dbReference type="Google" id="ProtNLM"/>
    </source>
</evidence>
<feature type="chain" id="PRO_5045357599" description="DUF4440 domain-containing protein" evidence="1">
    <location>
        <begin position="25"/>
        <end position="163"/>
    </location>
</feature>